<dbReference type="InterPro" id="IPR038330">
    <property type="entry name" value="TspO/MBR-related_sf"/>
</dbReference>
<feature type="transmembrane region" description="Helical" evidence="6">
    <location>
        <begin position="57"/>
        <end position="79"/>
    </location>
</feature>
<sequence length="183" mass="20255">MTTFVPSLTLPAAIFANQATSILLPVIAGAGIGYSLRPKETRNTYIKLKQPPYRPPTFLFGPTWTILYGLMGYAAHRAYKTGMSPQASADQYHLTKQGATLYTIQLGLNFLWMPLFFGLRRPIESAVDIIALSGTVSYLTYVWGRVDPVVGWCLLPYCAWLSFASYLTIGVGYLNGWSITGKQ</sequence>
<dbReference type="PIRSF" id="PIRSF005859">
    <property type="entry name" value="PBR"/>
    <property type="match status" value="1"/>
</dbReference>
<evidence type="ECO:0000313" key="8">
    <source>
        <dbReference type="Proteomes" id="UP000237438"/>
    </source>
</evidence>
<dbReference type="PANTHER" id="PTHR10057:SF0">
    <property type="entry name" value="TRANSLOCATOR PROTEIN"/>
    <property type="match status" value="1"/>
</dbReference>
<feature type="transmembrane region" description="Helical" evidence="6">
    <location>
        <begin position="99"/>
        <end position="119"/>
    </location>
</feature>
<evidence type="ECO:0000256" key="1">
    <source>
        <dbReference type="ARBA" id="ARBA00004141"/>
    </source>
</evidence>
<dbReference type="EMBL" id="PEDP01001377">
    <property type="protein sequence ID" value="POS83754.1"/>
    <property type="molecule type" value="Genomic_DNA"/>
</dbReference>
<gene>
    <name evidence="7" type="ORF">EPUL_004159</name>
</gene>
<comment type="caution">
    <text evidence="7">The sequence shown here is derived from an EMBL/GenBank/DDBJ whole genome shotgun (WGS) entry which is preliminary data.</text>
</comment>
<dbReference type="PANTHER" id="PTHR10057">
    <property type="entry name" value="PERIPHERAL-TYPE BENZODIAZEPINE RECEPTOR"/>
    <property type="match status" value="1"/>
</dbReference>
<feature type="transmembrane region" description="Helical" evidence="6">
    <location>
        <begin position="12"/>
        <end position="36"/>
    </location>
</feature>
<evidence type="ECO:0000256" key="5">
    <source>
        <dbReference type="ARBA" id="ARBA00023136"/>
    </source>
</evidence>
<evidence type="ECO:0008006" key="9">
    <source>
        <dbReference type="Google" id="ProtNLM"/>
    </source>
</evidence>
<evidence type="ECO:0000256" key="3">
    <source>
        <dbReference type="ARBA" id="ARBA00022692"/>
    </source>
</evidence>
<name>A0A2S4PP22_9PEZI</name>
<comment type="subcellular location">
    <subcellularLocation>
        <location evidence="1">Membrane</location>
        <topology evidence="1">Multi-pass membrane protein</topology>
    </subcellularLocation>
</comment>
<organism evidence="7 8">
    <name type="scientific">Erysiphe pulchra</name>
    <dbReference type="NCBI Taxonomy" id="225359"/>
    <lineage>
        <taxon>Eukaryota</taxon>
        <taxon>Fungi</taxon>
        <taxon>Dikarya</taxon>
        <taxon>Ascomycota</taxon>
        <taxon>Pezizomycotina</taxon>
        <taxon>Leotiomycetes</taxon>
        <taxon>Erysiphales</taxon>
        <taxon>Erysiphaceae</taxon>
        <taxon>Erysiphe</taxon>
    </lineage>
</organism>
<feature type="transmembrane region" description="Helical" evidence="6">
    <location>
        <begin position="126"/>
        <end position="143"/>
    </location>
</feature>
<feature type="transmembrane region" description="Helical" evidence="6">
    <location>
        <begin position="149"/>
        <end position="174"/>
    </location>
</feature>
<dbReference type="FunFam" id="1.20.1260.100:FF:000001">
    <property type="entry name" value="translocator protein 2"/>
    <property type="match status" value="1"/>
</dbReference>
<proteinExistence type="inferred from homology"/>
<dbReference type="Proteomes" id="UP000237438">
    <property type="component" value="Unassembled WGS sequence"/>
</dbReference>
<dbReference type="GO" id="GO:0005741">
    <property type="term" value="C:mitochondrial outer membrane"/>
    <property type="evidence" value="ECO:0007669"/>
    <property type="project" value="TreeGrafter"/>
</dbReference>
<dbReference type="CDD" id="cd15904">
    <property type="entry name" value="TSPO_MBR"/>
    <property type="match status" value="1"/>
</dbReference>
<keyword evidence="3 6" id="KW-0812">Transmembrane</keyword>
<dbReference type="STRING" id="225359.A0A2S4PP22"/>
<protein>
    <recommendedName>
        <fullName evidence="9">TspO/MBR-related protein</fullName>
    </recommendedName>
</protein>
<keyword evidence="8" id="KW-1185">Reference proteome</keyword>
<evidence type="ECO:0000256" key="6">
    <source>
        <dbReference type="SAM" id="Phobius"/>
    </source>
</evidence>
<keyword evidence="4 6" id="KW-1133">Transmembrane helix</keyword>
<dbReference type="Gene3D" id="1.20.1260.100">
    <property type="entry name" value="TspO/MBR protein"/>
    <property type="match status" value="1"/>
</dbReference>
<comment type="similarity">
    <text evidence="2">Belongs to the TspO/BZRP family.</text>
</comment>
<evidence type="ECO:0000256" key="4">
    <source>
        <dbReference type="ARBA" id="ARBA00022989"/>
    </source>
</evidence>
<evidence type="ECO:0000256" key="2">
    <source>
        <dbReference type="ARBA" id="ARBA00007524"/>
    </source>
</evidence>
<keyword evidence="5 6" id="KW-0472">Membrane</keyword>
<dbReference type="Pfam" id="PF03073">
    <property type="entry name" value="TspO_MBR"/>
    <property type="match status" value="1"/>
</dbReference>
<dbReference type="InterPro" id="IPR004307">
    <property type="entry name" value="TspO_MBR"/>
</dbReference>
<dbReference type="AlphaFoldDB" id="A0A2S4PP22"/>
<evidence type="ECO:0000313" key="7">
    <source>
        <dbReference type="EMBL" id="POS83754.1"/>
    </source>
</evidence>
<dbReference type="GO" id="GO:0033013">
    <property type="term" value="P:tetrapyrrole metabolic process"/>
    <property type="evidence" value="ECO:0007669"/>
    <property type="project" value="UniProtKB-ARBA"/>
</dbReference>
<reference evidence="7 8" key="1">
    <citation type="submission" date="2017-10" db="EMBL/GenBank/DDBJ databases">
        <title>Development of genomic resources for the powdery mildew, Erysiphe pulchra.</title>
        <authorList>
            <person name="Wadl P.A."/>
            <person name="Mack B.M."/>
            <person name="Moore G."/>
            <person name="Beltz S.B."/>
        </authorList>
    </citation>
    <scope>NUCLEOTIDE SEQUENCE [LARGE SCALE GENOMIC DNA]</scope>
    <source>
        <strain evidence="7">Cflorida</strain>
    </source>
</reference>
<dbReference type="OrthoDB" id="8841220at2759"/>
<accession>A0A2S4PP22</accession>